<dbReference type="GeneID" id="106456846"/>
<dbReference type="SMART" id="SM01371">
    <property type="entry name" value="TFIIA"/>
    <property type="match status" value="1"/>
</dbReference>
<feature type="region of interest" description="Disordered" evidence="5">
    <location>
        <begin position="73"/>
        <end position="110"/>
    </location>
</feature>
<dbReference type="SUPFAM" id="SSF50784">
    <property type="entry name" value="Transcription factor IIA (TFIIA), beta-barrel domain"/>
    <property type="match status" value="1"/>
</dbReference>
<keyword evidence="6" id="KW-1185">Reference proteome</keyword>
<evidence type="ECO:0000313" key="6">
    <source>
        <dbReference type="Proteomes" id="UP000694941"/>
    </source>
</evidence>
<evidence type="ECO:0000256" key="3">
    <source>
        <dbReference type="ARBA" id="ARBA00023163"/>
    </source>
</evidence>
<reference evidence="7" key="1">
    <citation type="submission" date="2025-08" db="UniProtKB">
        <authorList>
            <consortium name="RefSeq"/>
        </authorList>
    </citation>
    <scope>IDENTIFICATION</scope>
    <source>
        <tissue evidence="7">Muscle</tissue>
    </source>
</reference>
<sequence>MAASTVPKLYRSVIEDVVNNLREAFLDEGVDEQVLIELKQTWEKKLIESKAVEHKEPETVSASNFRHQITRRSAQPQQTMHTQVSSSTVGHQLTLPPGRLTQPISRYSTTTGTGQLETVTLTMPQKVTITLPPQNSQQGLQSVMSAPAASAALALDPQMAANLFQQVALSQAGILSSPNLQATTLHSETNSQGREIKSQTLPSDKQTHYTVNVSRTTNSTVLQPSGIPQVDGAHDTSDEDDDDDDFQDNDDDREDDDDEKNEFDNECATEEEYEPLNSEDDVSDEDPSELFETDNVVVCQYDKISKSRNRWKFQLKDGIMNLRGKDYVFQKAVGDAEW</sequence>
<protein>
    <submittedName>
        <fullName evidence="7">Transcription initiation factor IIA subunit 1-like isoform X1</fullName>
    </submittedName>
</protein>
<dbReference type="Proteomes" id="UP000694941">
    <property type="component" value="Unplaced"/>
</dbReference>
<feature type="compositionally biased region" description="Polar residues" evidence="5">
    <location>
        <begin position="185"/>
        <end position="204"/>
    </location>
</feature>
<dbReference type="RefSeq" id="XP_013771670.1">
    <property type="nucleotide sequence ID" value="XM_013916216.1"/>
</dbReference>
<dbReference type="Gene3D" id="2.30.18.10">
    <property type="entry name" value="Transcription factor IIA (TFIIA), beta-barrel domain"/>
    <property type="match status" value="1"/>
</dbReference>
<dbReference type="Pfam" id="PF03153">
    <property type="entry name" value="TFIIA"/>
    <property type="match status" value="2"/>
</dbReference>
<keyword evidence="4" id="KW-0539">Nucleus</keyword>
<feature type="compositionally biased region" description="Low complexity" evidence="5">
    <location>
        <begin position="210"/>
        <end position="221"/>
    </location>
</feature>
<organism evidence="6 7">
    <name type="scientific">Limulus polyphemus</name>
    <name type="common">Atlantic horseshoe crab</name>
    <dbReference type="NCBI Taxonomy" id="6850"/>
    <lineage>
        <taxon>Eukaryota</taxon>
        <taxon>Metazoa</taxon>
        <taxon>Ecdysozoa</taxon>
        <taxon>Arthropoda</taxon>
        <taxon>Chelicerata</taxon>
        <taxon>Merostomata</taxon>
        <taxon>Xiphosura</taxon>
        <taxon>Limulidae</taxon>
        <taxon>Limulus</taxon>
    </lineage>
</organism>
<comment type="similarity">
    <text evidence="2">Belongs to the TFIIA subunit 1 family.</text>
</comment>
<evidence type="ECO:0000313" key="7">
    <source>
        <dbReference type="RefSeq" id="XP_013771670.1"/>
    </source>
</evidence>
<evidence type="ECO:0000256" key="5">
    <source>
        <dbReference type="SAM" id="MobiDB-lite"/>
    </source>
</evidence>
<dbReference type="InterPro" id="IPR004855">
    <property type="entry name" value="TFIIA_asu/bsu"/>
</dbReference>
<dbReference type="PANTHER" id="PTHR12694">
    <property type="entry name" value="TRANSCRIPTION INITIATION FACTOR IIA SUBUNIT 1"/>
    <property type="match status" value="1"/>
</dbReference>
<feature type="compositionally biased region" description="Acidic residues" evidence="5">
    <location>
        <begin position="237"/>
        <end position="291"/>
    </location>
</feature>
<dbReference type="CDD" id="cd07976">
    <property type="entry name" value="TFIIA_alpha_beta_like"/>
    <property type="match status" value="2"/>
</dbReference>
<gene>
    <name evidence="7" type="primary">LOC106456846</name>
</gene>
<dbReference type="InterPro" id="IPR009088">
    <property type="entry name" value="TFIIA_b-brl"/>
</dbReference>
<feature type="region of interest" description="Disordered" evidence="5">
    <location>
        <begin position="185"/>
        <end position="291"/>
    </location>
</feature>
<keyword evidence="3" id="KW-0804">Transcription</keyword>
<evidence type="ECO:0000256" key="2">
    <source>
        <dbReference type="ARBA" id="ARBA00010059"/>
    </source>
</evidence>
<dbReference type="Gene3D" id="1.10.287.100">
    <property type="match status" value="1"/>
</dbReference>
<accession>A0ABM1AZG5</accession>
<proteinExistence type="inferred from homology"/>
<dbReference type="PANTHER" id="PTHR12694:SF8">
    <property type="entry name" value="TRANSCRIPTION INITIATION FACTOR IIA SUBUNIT 1"/>
    <property type="match status" value="1"/>
</dbReference>
<evidence type="ECO:0000256" key="1">
    <source>
        <dbReference type="ARBA" id="ARBA00004123"/>
    </source>
</evidence>
<name>A0ABM1AZG5_LIMPO</name>
<comment type="subcellular location">
    <subcellularLocation>
        <location evidence="1">Nucleus</location>
    </subcellularLocation>
</comment>
<feature type="compositionally biased region" description="Polar residues" evidence="5">
    <location>
        <begin position="73"/>
        <end position="91"/>
    </location>
</feature>
<dbReference type="SUPFAM" id="SSF47396">
    <property type="entry name" value="Transcription factor IIA (TFIIA), alpha-helical domain"/>
    <property type="match status" value="1"/>
</dbReference>
<evidence type="ECO:0000256" key="4">
    <source>
        <dbReference type="ARBA" id="ARBA00023242"/>
    </source>
</evidence>